<keyword evidence="2" id="KW-0413">Isomerase</keyword>
<dbReference type="PANTHER" id="PTHR48100">
    <property type="entry name" value="BROAD-SPECIFICITY PHOSPHATASE YOR283W-RELATED"/>
    <property type="match status" value="1"/>
</dbReference>
<keyword evidence="3" id="KW-0378">Hydrolase</keyword>
<dbReference type="SUPFAM" id="SSF53254">
    <property type="entry name" value="Phosphoglycerate mutase-like"/>
    <property type="match status" value="1"/>
</dbReference>
<evidence type="ECO:0000256" key="2">
    <source>
        <dbReference type="ARBA" id="ARBA00023235"/>
    </source>
</evidence>
<dbReference type="EMBL" id="JAVALS010000022">
    <property type="protein sequence ID" value="MDP5228702.1"/>
    <property type="molecule type" value="Genomic_DNA"/>
</dbReference>
<dbReference type="InterPro" id="IPR050275">
    <property type="entry name" value="PGM_Phosphatase"/>
</dbReference>
<dbReference type="Gene3D" id="3.40.50.1240">
    <property type="entry name" value="Phosphoglycerate mutase-like"/>
    <property type="match status" value="1"/>
</dbReference>
<sequence>MKGIHMASNLHLVRHGQTDWNLQHRYQGQTDIPLNDTGRAEARDVAERLARLPLAAVVTSTLGRAHATGRAIAEAQGLPLPATDARLMERTFGEAEGLFDHEVKERFPERDLIPGRESDEDLKARALEVLEELAAAFDQDDVAVVTHGGWIAMVLRELVGADYDYSTITNCSVHTLRWDAATREIQVIGHDAFEAAALS</sequence>
<dbReference type="SMART" id="SM00855">
    <property type="entry name" value="PGAM"/>
    <property type="match status" value="1"/>
</dbReference>
<dbReference type="PANTHER" id="PTHR48100:SF1">
    <property type="entry name" value="HISTIDINE PHOSPHATASE FAMILY PROTEIN-RELATED"/>
    <property type="match status" value="1"/>
</dbReference>
<dbReference type="Proteomes" id="UP001232725">
    <property type="component" value="Unassembled WGS sequence"/>
</dbReference>
<accession>A0ABT9IT50</accession>
<evidence type="ECO:0000313" key="4">
    <source>
        <dbReference type="Proteomes" id="UP001232725"/>
    </source>
</evidence>
<name>A0ABT9IT50_9MICC</name>
<proteinExistence type="predicted"/>
<dbReference type="InterPro" id="IPR013078">
    <property type="entry name" value="His_Pase_superF_clade-1"/>
</dbReference>
<dbReference type="Pfam" id="PF00300">
    <property type="entry name" value="His_Phos_1"/>
    <property type="match status" value="1"/>
</dbReference>
<dbReference type="InterPro" id="IPR029033">
    <property type="entry name" value="His_PPase_superfam"/>
</dbReference>
<keyword evidence="4" id="KW-1185">Reference proteome</keyword>
<organism evidence="3 4">
    <name type="scientific">Arthrobacter horti</name>
    <dbReference type="NCBI Taxonomy" id="3068273"/>
    <lineage>
        <taxon>Bacteria</taxon>
        <taxon>Bacillati</taxon>
        <taxon>Actinomycetota</taxon>
        <taxon>Actinomycetes</taxon>
        <taxon>Micrococcales</taxon>
        <taxon>Micrococcaceae</taxon>
        <taxon>Arthrobacter</taxon>
    </lineage>
</organism>
<dbReference type="EC" id="3.1.3.-" evidence="3"/>
<protein>
    <submittedName>
        <fullName evidence="3">Histidine phosphatase family protein</fullName>
        <ecNumber evidence="3">3.1.3.-</ecNumber>
    </submittedName>
</protein>
<gene>
    <name evidence="3" type="ORF">Q9R02_16215</name>
</gene>
<evidence type="ECO:0000313" key="3">
    <source>
        <dbReference type="EMBL" id="MDP5228702.1"/>
    </source>
</evidence>
<evidence type="ECO:0000256" key="1">
    <source>
        <dbReference type="ARBA" id="ARBA00023152"/>
    </source>
</evidence>
<comment type="caution">
    <text evidence="3">The sequence shown here is derived from an EMBL/GenBank/DDBJ whole genome shotgun (WGS) entry which is preliminary data.</text>
</comment>
<dbReference type="InterPro" id="IPR001345">
    <property type="entry name" value="PG/BPGM_mutase_AS"/>
</dbReference>
<dbReference type="GO" id="GO:0016787">
    <property type="term" value="F:hydrolase activity"/>
    <property type="evidence" value="ECO:0007669"/>
    <property type="project" value="UniProtKB-KW"/>
</dbReference>
<dbReference type="CDD" id="cd07067">
    <property type="entry name" value="HP_PGM_like"/>
    <property type="match status" value="1"/>
</dbReference>
<reference evidence="3 4" key="1">
    <citation type="submission" date="2023-08" db="EMBL/GenBank/DDBJ databases">
        <title>Arthrobacter horti sp. nov., isolated from forest soil.</title>
        <authorList>
            <person name="Park M."/>
        </authorList>
    </citation>
    <scope>NUCLEOTIDE SEQUENCE [LARGE SCALE GENOMIC DNA]</scope>
    <source>
        <strain evidence="3 4">YJM1</strain>
    </source>
</reference>
<dbReference type="PROSITE" id="PS00175">
    <property type="entry name" value="PG_MUTASE"/>
    <property type="match status" value="1"/>
</dbReference>
<keyword evidence="1" id="KW-0324">Glycolysis</keyword>